<dbReference type="Proteomes" id="UP000711996">
    <property type="component" value="Unassembled WGS sequence"/>
</dbReference>
<keyword evidence="2" id="KW-1185">Reference proteome</keyword>
<dbReference type="EMBL" id="QPMT01000003">
    <property type="protein sequence ID" value="KAF4865325.1"/>
    <property type="molecule type" value="Genomic_DNA"/>
</dbReference>
<evidence type="ECO:0000313" key="2">
    <source>
        <dbReference type="Proteomes" id="UP000711996"/>
    </source>
</evidence>
<gene>
    <name evidence="1" type="ORF">CGCSCA2_v001338</name>
</gene>
<sequence length="158" mass="18024">MYRCLSAQRSTSHDSAVPLGSPYLLQHYRLQHELDINPFYGIHERLFDQHGSLTPMSNSSVYPDVLSSEYPSQSVRWHSLPDHPVNFTLKLEINPDQHLGCPLRCRSTGRPTEVTEIDGRQCRLKPVSRDTCITNSTATSKRKIDPSHHHAVRINNLL</sequence>
<evidence type="ECO:0000313" key="1">
    <source>
        <dbReference type="EMBL" id="KAF4865325.1"/>
    </source>
</evidence>
<proteinExistence type="predicted"/>
<organism evidence="1 2">
    <name type="scientific">Colletotrichum siamense</name>
    <name type="common">Anthracnose fungus</name>
    <dbReference type="NCBI Taxonomy" id="690259"/>
    <lineage>
        <taxon>Eukaryota</taxon>
        <taxon>Fungi</taxon>
        <taxon>Dikarya</taxon>
        <taxon>Ascomycota</taxon>
        <taxon>Pezizomycotina</taxon>
        <taxon>Sordariomycetes</taxon>
        <taxon>Hypocreomycetidae</taxon>
        <taxon>Glomerellales</taxon>
        <taxon>Glomerellaceae</taxon>
        <taxon>Colletotrichum</taxon>
        <taxon>Colletotrichum gloeosporioides species complex</taxon>
    </lineage>
</organism>
<dbReference type="AlphaFoldDB" id="A0A9P5F3P2"/>
<protein>
    <submittedName>
        <fullName evidence="1">Uncharacterized protein</fullName>
    </submittedName>
</protein>
<accession>A0A9P5F3P2</accession>
<reference evidence="1" key="1">
    <citation type="submission" date="2019-06" db="EMBL/GenBank/DDBJ databases">
        <authorList>
            <person name="Gan P."/>
            <person name="Shirasu K."/>
        </authorList>
    </citation>
    <scope>NUCLEOTIDE SEQUENCE [LARGE SCALE GENOMIC DNA]</scope>
    <source>
        <strain evidence="1">CAD2</strain>
    </source>
</reference>
<name>A0A9P5F3P2_COLSI</name>
<comment type="caution">
    <text evidence="1">The sequence shown here is derived from an EMBL/GenBank/DDBJ whole genome shotgun (WGS) entry which is preliminary data.</text>
</comment>